<feature type="domain" description="DUF4350" evidence="2">
    <location>
        <begin position="38"/>
        <end position="222"/>
    </location>
</feature>
<evidence type="ECO:0000259" key="2">
    <source>
        <dbReference type="Pfam" id="PF14258"/>
    </source>
</evidence>
<evidence type="ECO:0000313" key="4">
    <source>
        <dbReference type="Proteomes" id="UP001144347"/>
    </source>
</evidence>
<reference evidence="3" key="1">
    <citation type="submission" date="2022-12" db="EMBL/GenBank/DDBJ databases">
        <title>Genome sequence of HCMS5-2.</title>
        <authorList>
            <person name="Woo H."/>
        </authorList>
    </citation>
    <scope>NUCLEOTIDE SEQUENCE</scope>
    <source>
        <strain evidence="3">HCMS5-2</strain>
    </source>
</reference>
<sequence length="394" mass="46011">MSGLKKYLIISTVLLVLYLLAQYFKPKPTNWAPTYLSEDKIPFGTYILRQRINDIFPNAEIKKTQKPVYNTLKEKLAGTSNYLIIASKLKIDKLDYREMIRYMESGNNIFISAFQISGVLPDTLKLDISSDFNMANKQEKSGINFTNPALHKNGNYYFDKGVSQQYFEKIDSVKAIVLGKKEDNEANFIQYKFGKGSLFIMPNPQLLTNYNLLKPDGLDYASKALSYLPKAQTIIWDEHFTRPDSEDTSPLRVIFNNPPLKWAYYIALFGLLAFIFFEIKRRQRIIPVITRPSNTSVEFVKVVGRVYYQQRDNRDIAEKKVKFLFEYIRNKYKLRTLDLDQEFKEKLTNVSDADPQTIENLLIEIYHLKKGQMVSDQHLINLNKVIEQFYKQDQ</sequence>
<dbReference type="EMBL" id="JAPWGM010000001">
    <property type="protein sequence ID" value="MCZ4243445.1"/>
    <property type="molecule type" value="Genomic_DNA"/>
</dbReference>
<keyword evidence="1" id="KW-1133">Transmembrane helix</keyword>
<keyword evidence="1" id="KW-0812">Transmembrane</keyword>
<accession>A0ABT4L694</accession>
<dbReference type="Proteomes" id="UP001144347">
    <property type="component" value="Unassembled WGS sequence"/>
</dbReference>
<feature type="transmembrane region" description="Helical" evidence="1">
    <location>
        <begin position="262"/>
        <end position="279"/>
    </location>
</feature>
<evidence type="ECO:0000256" key="1">
    <source>
        <dbReference type="SAM" id="Phobius"/>
    </source>
</evidence>
<proteinExistence type="predicted"/>
<feature type="transmembrane region" description="Helical" evidence="1">
    <location>
        <begin position="7"/>
        <end position="24"/>
    </location>
</feature>
<comment type="caution">
    <text evidence="3">The sequence shown here is derived from an EMBL/GenBank/DDBJ whole genome shotgun (WGS) entry which is preliminary data.</text>
</comment>
<dbReference type="Pfam" id="PF14258">
    <property type="entry name" value="DUF4350"/>
    <property type="match status" value="1"/>
</dbReference>
<keyword evidence="1" id="KW-0472">Membrane</keyword>
<name>A0ABT4L694_9SPHI</name>
<evidence type="ECO:0000313" key="3">
    <source>
        <dbReference type="EMBL" id="MCZ4243445.1"/>
    </source>
</evidence>
<keyword evidence="4" id="KW-1185">Reference proteome</keyword>
<organism evidence="3 4">
    <name type="scientific">Pedobacter punctiformis</name>
    <dbReference type="NCBI Taxonomy" id="3004097"/>
    <lineage>
        <taxon>Bacteria</taxon>
        <taxon>Pseudomonadati</taxon>
        <taxon>Bacteroidota</taxon>
        <taxon>Sphingobacteriia</taxon>
        <taxon>Sphingobacteriales</taxon>
        <taxon>Sphingobacteriaceae</taxon>
        <taxon>Pedobacter</taxon>
    </lineage>
</organism>
<gene>
    <name evidence="3" type="ORF">O0955_05450</name>
</gene>
<protein>
    <submittedName>
        <fullName evidence="3">DUF4350 domain-containing protein</fullName>
    </submittedName>
</protein>
<dbReference type="RefSeq" id="WP_269426509.1">
    <property type="nucleotide sequence ID" value="NZ_JAPWGM010000001.1"/>
</dbReference>
<dbReference type="InterPro" id="IPR025646">
    <property type="entry name" value="DUF4350"/>
</dbReference>